<dbReference type="InterPro" id="IPR036388">
    <property type="entry name" value="WH-like_DNA-bd_sf"/>
</dbReference>
<dbReference type="GO" id="GO:0005829">
    <property type="term" value="C:cytosol"/>
    <property type="evidence" value="ECO:0007669"/>
    <property type="project" value="TreeGrafter"/>
</dbReference>
<reference evidence="1 2" key="1">
    <citation type="submission" date="2019-09" db="EMBL/GenBank/DDBJ databases">
        <title>Draft genome sequence of 3 type strains from the CCUG.</title>
        <authorList>
            <person name="Pineiro-Iglesias B."/>
            <person name="Tunovic T."/>
            <person name="Unosson C."/>
            <person name="Inganas E."/>
            <person name="Ohlen M."/>
            <person name="Cardew S."/>
            <person name="Jensie-Markopoulos S."/>
            <person name="Salva-Serra F."/>
            <person name="Jaen-Luchoro D."/>
            <person name="Karlsson R."/>
            <person name="Svensson-Stadler L."/>
            <person name="Chun J."/>
            <person name="Moore E."/>
        </authorList>
    </citation>
    <scope>NUCLEOTIDE SEQUENCE [LARGE SCALE GENOMIC DNA]</scope>
    <source>
        <strain evidence="1 2">CCUG 65427</strain>
    </source>
</reference>
<organism evidence="1 2">
    <name type="scientific">Veillonella seminalis</name>
    <dbReference type="NCBI Taxonomy" id="1502943"/>
    <lineage>
        <taxon>Bacteria</taxon>
        <taxon>Bacillati</taxon>
        <taxon>Bacillota</taxon>
        <taxon>Negativicutes</taxon>
        <taxon>Veillonellales</taxon>
        <taxon>Veillonellaceae</taxon>
        <taxon>Veillonella</taxon>
    </lineage>
</organism>
<dbReference type="Pfam" id="PF02082">
    <property type="entry name" value="Rrf2"/>
    <property type="match status" value="1"/>
</dbReference>
<dbReference type="InterPro" id="IPR036390">
    <property type="entry name" value="WH_DNA-bd_sf"/>
</dbReference>
<comment type="caution">
    <text evidence="1">The sequence shown here is derived from an EMBL/GenBank/DDBJ whole genome shotgun (WGS) entry which is preliminary data.</text>
</comment>
<dbReference type="PANTHER" id="PTHR33221">
    <property type="entry name" value="WINGED HELIX-TURN-HELIX TRANSCRIPTIONAL REGULATOR, RRF2 FAMILY"/>
    <property type="match status" value="1"/>
</dbReference>
<name>A0A833FFQ9_9FIRM</name>
<dbReference type="Gene3D" id="1.10.10.10">
    <property type="entry name" value="Winged helix-like DNA-binding domain superfamily/Winged helix DNA-binding domain"/>
    <property type="match status" value="1"/>
</dbReference>
<dbReference type="Proteomes" id="UP000434554">
    <property type="component" value="Unassembled WGS sequence"/>
</dbReference>
<dbReference type="RefSeq" id="WP_127008728.1">
    <property type="nucleotide sequence ID" value="NZ_JBPFKZ010000020.1"/>
</dbReference>
<dbReference type="GO" id="GO:0003700">
    <property type="term" value="F:DNA-binding transcription factor activity"/>
    <property type="evidence" value="ECO:0007669"/>
    <property type="project" value="TreeGrafter"/>
</dbReference>
<dbReference type="FunFam" id="1.10.10.10:FF:000138">
    <property type="entry name" value="Rrf2 family transcriptional regulator"/>
    <property type="match status" value="1"/>
</dbReference>
<accession>A0A833FFQ9</accession>
<gene>
    <name evidence="1" type="ORF">F8R14_01680</name>
</gene>
<dbReference type="EMBL" id="WBKH01000002">
    <property type="protein sequence ID" value="KAB1479407.1"/>
    <property type="molecule type" value="Genomic_DNA"/>
</dbReference>
<dbReference type="GeneID" id="83056021"/>
<dbReference type="SUPFAM" id="SSF46785">
    <property type="entry name" value="Winged helix' DNA-binding domain"/>
    <property type="match status" value="1"/>
</dbReference>
<evidence type="ECO:0000313" key="2">
    <source>
        <dbReference type="Proteomes" id="UP000434554"/>
    </source>
</evidence>
<dbReference type="PROSITE" id="PS51197">
    <property type="entry name" value="HTH_RRF2_2"/>
    <property type="match status" value="1"/>
</dbReference>
<dbReference type="AlphaFoldDB" id="A0A833FFQ9"/>
<evidence type="ECO:0000313" key="1">
    <source>
        <dbReference type="EMBL" id="KAB1479407.1"/>
    </source>
</evidence>
<sequence length="157" mass="17077">MQVSSRFTIAVHIFTCIAIAEKKYKVTSKFLASSINVNPVIIRNIVLMLKAHGLIDSRQGTSGIKIAKCPSEITLLDIFNAVESLDNGRLFSFHENPAQDCPVGSHIHSVLDGRLDQIQNALEKELKSISLASIIEDAEAQTARDAEVANNDCSAEA</sequence>
<dbReference type="PANTHER" id="PTHR33221:SF15">
    <property type="entry name" value="HTH-TYPE TRANSCRIPTIONAL REGULATOR YWGB-RELATED"/>
    <property type="match status" value="1"/>
</dbReference>
<proteinExistence type="predicted"/>
<dbReference type="InterPro" id="IPR000944">
    <property type="entry name" value="Tscrpt_reg_Rrf2"/>
</dbReference>
<protein>
    <submittedName>
        <fullName evidence="1">Rrf2 family transcriptional regulator</fullName>
    </submittedName>
</protein>